<accession>A0ABT8RAH1</accession>
<dbReference type="RefSeq" id="WP_302039857.1">
    <property type="nucleotide sequence ID" value="NZ_JAUKPO010000016.1"/>
</dbReference>
<evidence type="ECO:0000313" key="2">
    <source>
        <dbReference type="EMBL" id="MDO1449055.1"/>
    </source>
</evidence>
<proteinExistence type="predicted"/>
<protein>
    <submittedName>
        <fullName evidence="2">Uncharacterized protein</fullName>
    </submittedName>
</protein>
<gene>
    <name evidence="2" type="ORF">Q0590_22455</name>
</gene>
<name>A0ABT8RAH1_9BACT</name>
<feature type="compositionally biased region" description="Polar residues" evidence="1">
    <location>
        <begin position="112"/>
        <end position="126"/>
    </location>
</feature>
<dbReference type="Proteomes" id="UP001168528">
    <property type="component" value="Unassembled WGS sequence"/>
</dbReference>
<feature type="region of interest" description="Disordered" evidence="1">
    <location>
        <begin position="104"/>
        <end position="126"/>
    </location>
</feature>
<sequence length="126" mass="14185">MKIKVNEGMDKPFLENGRHLVEITHIEEGTSEHKGVPFFACRFENEQGFVTQRFYNSKAGMPIIASLFEAVNMPLEEGATANTEKLVGKKLFITVEERTYEIPESDNERTLKQATGFQTAEQSAAN</sequence>
<evidence type="ECO:0000256" key="1">
    <source>
        <dbReference type="SAM" id="MobiDB-lite"/>
    </source>
</evidence>
<evidence type="ECO:0000313" key="3">
    <source>
        <dbReference type="Proteomes" id="UP001168528"/>
    </source>
</evidence>
<reference evidence="2" key="1">
    <citation type="submission" date="2023-07" db="EMBL/GenBank/DDBJ databases">
        <title>The genome sequence of Rhodocytophaga aerolata KACC 12507.</title>
        <authorList>
            <person name="Zhang X."/>
        </authorList>
    </citation>
    <scope>NUCLEOTIDE SEQUENCE</scope>
    <source>
        <strain evidence="2">KACC 12507</strain>
    </source>
</reference>
<keyword evidence="3" id="KW-1185">Reference proteome</keyword>
<dbReference type="EMBL" id="JAUKPO010000016">
    <property type="protein sequence ID" value="MDO1449055.1"/>
    <property type="molecule type" value="Genomic_DNA"/>
</dbReference>
<comment type="caution">
    <text evidence="2">The sequence shown here is derived from an EMBL/GenBank/DDBJ whole genome shotgun (WGS) entry which is preliminary data.</text>
</comment>
<organism evidence="2 3">
    <name type="scientific">Rhodocytophaga aerolata</name>
    <dbReference type="NCBI Taxonomy" id="455078"/>
    <lineage>
        <taxon>Bacteria</taxon>
        <taxon>Pseudomonadati</taxon>
        <taxon>Bacteroidota</taxon>
        <taxon>Cytophagia</taxon>
        <taxon>Cytophagales</taxon>
        <taxon>Rhodocytophagaceae</taxon>
        <taxon>Rhodocytophaga</taxon>
    </lineage>
</organism>